<comment type="caution">
    <text evidence="1">The sequence shown here is derived from an EMBL/GenBank/DDBJ whole genome shotgun (WGS) entry which is preliminary data.</text>
</comment>
<dbReference type="EMBL" id="JARBHB010000001">
    <property type="protein sequence ID" value="KAJ8895482.1"/>
    <property type="molecule type" value="Genomic_DNA"/>
</dbReference>
<evidence type="ECO:0000313" key="2">
    <source>
        <dbReference type="Proteomes" id="UP001159363"/>
    </source>
</evidence>
<gene>
    <name evidence="1" type="ORF">PR048_000815</name>
</gene>
<keyword evidence="2" id="KW-1185">Reference proteome</keyword>
<protein>
    <submittedName>
        <fullName evidence="1">Uncharacterized protein</fullName>
    </submittedName>
</protein>
<name>A0ABQ9IFP0_9NEOP</name>
<accession>A0ABQ9IFP0</accession>
<proteinExistence type="predicted"/>
<dbReference type="Proteomes" id="UP001159363">
    <property type="component" value="Chromosome 1"/>
</dbReference>
<evidence type="ECO:0000313" key="1">
    <source>
        <dbReference type="EMBL" id="KAJ8895482.1"/>
    </source>
</evidence>
<reference evidence="1 2" key="1">
    <citation type="submission" date="2023-02" db="EMBL/GenBank/DDBJ databases">
        <title>LHISI_Scaffold_Assembly.</title>
        <authorList>
            <person name="Stuart O.P."/>
            <person name="Cleave R."/>
            <person name="Magrath M.J.L."/>
            <person name="Mikheyev A.S."/>
        </authorList>
    </citation>
    <scope>NUCLEOTIDE SEQUENCE [LARGE SCALE GENOMIC DNA]</scope>
    <source>
        <strain evidence="1">Daus_M_001</strain>
        <tissue evidence="1">Leg muscle</tissue>
    </source>
</reference>
<organism evidence="1 2">
    <name type="scientific">Dryococelus australis</name>
    <dbReference type="NCBI Taxonomy" id="614101"/>
    <lineage>
        <taxon>Eukaryota</taxon>
        <taxon>Metazoa</taxon>
        <taxon>Ecdysozoa</taxon>
        <taxon>Arthropoda</taxon>
        <taxon>Hexapoda</taxon>
        <taxon>Insecta</taxon>
        <taxon>Pterygota</taxon>
        <taxon>Neoptera</taxon>
        <taxon>Polyneoptera</taxon>
        <taxon>Phasmatodea</taxon>
        <taxon>Verophasmatodea</taxon>
        <taxon>Anareolatae</taxon>
        <taxon>Phasmatidae</taxon>
        <taxon>Eurycanthinae</taxon>
        <taxon>Dryococelus</taxon>
    </lineage>
</organism>
<sequence>MKPLMVGKLLTFTISASCHRKRKDASVEGISHSINRDLCLANLAFDDWTILSAAHIVASLPCRVASAGSLLRNLCREKKTSVFQVPEKKDTIQVIAAIMPRAMGNLPCWPSARPSWDTLCGAYNCNLVTPHYTLTPRQGTSHSASQRHSVRRLLKRTYGHSVKWFFCTACVFQMITYSEASWTDRLLGETQTEDIPSHGRGKLENLEKTRQPATSSGTIPTCQNPGATLPVIEPSWAMWEASSLTTTRPDCTSEPHLQQECTSYHQCHTCGSDMKRERGRNGKESAMAFVKDPSPHSPGVLLGNHGKTGIRMAKPGLKPRAFPNLLTTGGSEFEHVECSKDRPLALLLTPPDRVEKVSGNYLVATSVVTQVYANGVLHEMPHGVHTHLPLPYGAGRQRWSGVGWGRQWVYGAAPECKSGGNEISLRKPVDQHHHLAQFPQVKIPVVTLLESEATLPACEVSAPVSTPHGLLTNRNVAQHLNVNILAEGDIPGKWHGGVIILLELVHPDFGSPPRVAREHVTTASREGVGMPLAEDMTHPAAGDYLQAASTLPHPERDLCNHTCVLLATLGMQLTRKYNNTRDMFYSRHHLCVSFAHLAMKGYACTVKALELRSRVKSCIKMCTVSNLLAVDETLSPLTYKLFTSLSTSRDGISTVPAAVRSTHRIPTVEPAGKRRAVCTFTRGDVSLSAILQNHRQWPDSAC</sequence>